<name>A0A6J5KQW0_9CAUD</name>
<dbReference type="EMBL" id="LR796186">
    <property type="protein sequence ID" value="CAB4124844.1"/>
    <property type="molecule type" value="Genomic_DNA"/>
</dbReference>
<proteinExistence type="predicted"/>
<accession>A0A6J5KQW0</accession>
<sequence length="59" mass="6872">MTYDPKTFLYYDAETVHHFVTLGVMSLEDFLRWAQEQKDDAWSAGHDVADWRAADYGSL</sequence>
<evidence type="ECO:0000313" key="1">
    <source>
        <dbReference type="EMBL" id="CAB4124844.1"/>
    </source>
</evidence>
<organism evidence="1">
    <name type="scientific">uncultured Caudovirales phage</name>
    <dbReference type="NCBI Taxonomy" id="2100421"/>
    <lineage>
        <taxon>Viruses</taxon>
        <taxon>Duplodnaviria</taxon>
        <taxon>Heunggongvirae</taxon>
        <taxon>Uroviricota</taxon>
        <taxon>Caudoviricetes</taxon>
        <taxon>Peduoviridae</taxon>
        <taxon>Maltschvirus</taxon>
        <taxon>Maltschvirus maltsch</taxon>
    </lineage>
</organism>
<reference evidence="1" key="1">
    <citation type="submission" date="2020-04" db="EMBL/GenBank/DDBJ databases">
        <authorList>
            <person name="Chiriac C."/>
            <person name="Salcher M."/>
            <person name="Ghai R."/>
            <person name="Kavagutti S V."/>
        </authorList>
    </citation>
    <scope>NUCLEOTIDE SEQUENCE</scope>
</reference>
<protein>
    <submittedName>
        <fullName evidence="1">Uncharacterized protein</fullName>
    </submittedName>
</protein>
<gene>
    <name evidence="1" type="ORF">UFOVP58_36</name>
</gene>